<dbReference type="GO" id="GO:0000226">
    <property type="term" value="P:microtubule cytoskeleton organization"/>
    <property type="evidence" value="ECO:0007669"/>
    <property type="project" value="TreeGrafter"/>
</dbReference>
<dbReference type="GO" id="GO:0005737">
    <property type="term" value="C:cytoplasm"/>
    <property type="evidence" value="ECO:0007669"/>
    <property type="project" value="UniProtKB-SubCell"/>
</dbReference>
<organism evidence="4 5">
    <name type="scientific">Folsomia candida</name>
    <name type="common">Springtail</name>
    <dbReference type="NCBI Taxonomy" id="158441"/>
    <lineage>
        <taxon>Eukaryota</taxon>
        <taxon>Metazoa</taxon>
        <taxon>Ecdysozoa</taxon>
        <taxon>Arthropoda</taxon>
        <taxon>Hexapoda</taxon>
        <taxon>Collembola</taxon>
        <taxon>Entomobryomorpha</taxon>
        <taxon>Isotomoidea</taxon>
        <taxon>Isotomidae</taxon>
        <taxon>Proisotominae</taxon>
        <taxon>Folsomia</taxon>
    </lineage>
</organism>
<evidence type="ECO:0000256" key="2">
    <source>
        <dbReference type="ARBA" id="ARBA00022490"/>
    </source>
</evidence>
<comment type="caution">
    <text evidence="4">The sequence shown here is derived from an EMBL/GenBank/DDBJ whole genome shotgun (WGS) entry which is preliminary data.</text>
</comment>
<dbReference type="GO" id="GO:0035303">
    <property type="term" value="P:regulation of dephosphorylation"/>
    <property type="evidence" value="ECO:0007669"/>
    <property type="project" value="InterPro"/>
</dbReference>
<dbReference type="GO" id="GO:0005813">
    <property type="term" value="C:centrosome"/>
    <property type="evidence" value="ECO:0007669"/>
    <property type="project" value="TreeGrafter"/>
</dbReference>
<dbReference type="Proteomes" id="UP000198287">
    <property type="component" value="Unassembled WGS sequence"/>
</dbReference>
<dbReference type="OrthoDB" id="10265007at2759"/>
<evidence type="ECO:0000313" key="5">
    <source>
        <dbReference type="Proteomes" id="UP000198287"/>
    </source>
</evidence>
<reference evidence="4 5" key="1">
    <citation type="submission" date="2015-12" db="EMBL/GenBank/DDBJ databases">
        <title>The genome of Folsomia candida.</title>
        <authorList>
            <person name="Faddeeva A."/>
            <person name="Derks M.F."/>
            <person name="Anvar Y."/>
            <person name="Smit S."/>
            <person name="Van Straalen N."/>
            <person name="Roelofs D."/>
        </authorList>
    </citation>
    <scope>NUCLEOTIDE SEQUENCE [LARGE SCALE GENOMIC DNA]</scope>
    <source>
        <strain evidence="4 5">VU population</strain>
        <tissue evidence="4">Whole body</tissue>
    </source>
</reference>
<accession>A0A226D2P0</accession>
<dbReference type="PANTHER" id="PTHR12085">
    <property type="entry name" value="SERINE/THREONINE-PROTEIN PHOSPHATASE 2A REGULATORY SUBUNIT B'' SUBUNIT GAMMA"/>
    <property type="match status" value="1"/>
</dbReference>
<gene>
    <name evidence="4" type="ORF">Fcan01_26732</name>
</gene>
<dbReference type="InterPro" id="IPR039865">
    <property type="entry name" value="PPP2R3C"/>
</dbReference>
<sequence>MSSTTPTAAAMKEDEQESFVVVRRNKKKGKAADEQAPPRLAGLPFSTFSQALRDQFSTLQEPPVRAKSSSPTPPATQTDVIVERYKNLEKLLREARESGDLSRLFRNKLVVDPTLHKESEPSDGDRVAYSLRLATKQQIWDRMSSDLLTQEEIMEFYGILEKWADKTPKPLNTKWFRWVERGLRDRGVLVYEKEWLTTTKFMSLMSESDDKIFRRLPIIHLFNYVMKRVWLIQTRLGFINYDLDCQGYLTEEWMESYIRELLPTLQQLEGMESALEPFYLCAASRKFFFFLDPRHIGKVQIVAIMSSMLLDEILEVSCS</sequence>
<dbReference type="STRING" id="158441.A0A226D2P0"/>
<evidence type="ECO:0000256" key="3">
    <source>
        <dbReference type="SAM" id="MobiDB-lite"/>
    </source>
</evidence>
<proteinExistence type="predicted"/>
<keyword evidence="5" id="KW-1185">Reference proteome</keyword>
<comment type="subcellular location">
    <subcellularLocation>
        <location evidence="1">Cytoplasm</location>
    </subcellularLocation>
</comment>
<keyword evidence="2" id="KW-0963">Cytoplasm</keyword>
<evidence type="ECO:0000256" key="1">
    <source>
        <dbReference type="ARBA" id="ARBA00004496"/>
    </source>
</evidence>
<dbReference type="GO" id="GO:0030865">
    <property type="term" value="P:cortical cytoskeleton organization"/>
    <property type="evidence" value="ECO:0007669"/>
    <property type="project" value="TreeGrafter"/>
</dbReference>
<protein>
    <submittedName>
        <fullName evidence="4">Serine/threonine-protein phosphatase 2A regulatory subunit B'' subunit gamma</fullName>
    </submittedName>
</protein>
<dbReference type="EMBL" id="LNIX01000045">
    <property type="protein sequence ID" value="OXA38526.1"/>
    <property type="molecule type" value="Genomic_DNA"/>
</dbReference>
<name>A0A226D2P0_FOLCA</name>
<feature type="region of interest" description="Disordered" evidence="3">
    <location>
        <begin position="1"/>
        <end position="44"/>
    </location>
</feature>
<dbReference type="GO" id="GO:0005819">
    <property type="term" value="C:spindle"/>
    <property type="evidence" value="ECO:0007669"/>
    <property type="project" value="TreeGrafter"/>
</dbReference>
<dbReference type="AlphaFoldDB" id="A0A226D2P0"/>
<dbReference type="PANTHER" id="PTHR12085:SF3">
    <property type="entry name" value="SERINE_THREONINE-PROTEIN PHOSPHATASE 2A REGULATORY SUBUNIT B'' SUBUNIT GAMMA"/>
    <property type="match status" value="1"/>
</dbReference>
<evidence type="ECO:0000313" key="4">
    <source>
        <dbReference type="EMBL" id="OXA38526.1"/>
    </source>
</evidence>